<evidence type="ECO:0000313" key="1">
    <source>
        <dbReference type="EMBL" id="RVW88491.1"/>
    </source>
</evidence>
<reference evidence="1 2" key="1">
    <citation type="journal article" date="2018" name="PLoS Genet.">
        <title>Population sequencing reveals clonal diversity and ancestral inbreeding in the grapevine cultivar Chardonnay.</title>
        <authorList>
            <person name="Roach M.J."/>
            <person name="Johnson D.L."/>
            <person name="Bohlmann J."/>
            <person name="van Vuuren H.J."/>
            <person name="Jones S.J."/>
            <person name="Pretorius I.S."/>
            <person name="Schmidt S.A."/>
            <person name="Borneman A.R."/>
        </authorList>
    </citation>
    <scope>NUCLEOTIDE SEQUENCE [LARGE SCALE GENOMIC DNA]</scope>
    <source>
        <strain evidence="2">cv. Chardonnay</strain>
        <tissue evidence="1">Leaf</tissue>
    </source>
</reference>
<dbReference type="Proteomes" id="UP000288805">
    <property type="component" value="Unassembled WGS sequence"/>
</dbReference>
<protein>
    <submittedName>
        <fullName evidence="1">Uncharacterized protein</fullName>
    </submittedName>
</protein>
<comment type="caution">
    <text evidence="1">The sequence shown here is derived from an EMBL/GenBank/DDBJ whole genome shotgun (WGS) entry which is preliminary data.</text>
</comment>
<gene>
    <name evidence="1" type="ORF">CK203_043832</name>
</gene>
<proteinExistence type="predicted"/>
<dbReference type="AlphaFoldDB" id="A0A438HVJ5"/>
<accession>A0A438HVJ5</accession>
<sequence>MIALEKPFRYALRLSLMVGFLVRHAIFEIHLAYLGDVEGRRCGVGESVVGEEDEGSPCVACYGS</sequence>
<name>A0A438HVJ5_VITVI</name>
<organism evidence="1 2">
    <name type="scientific">Vitis vinifera</name>
    <name type="common">Grape</name>
    <dbReference type="NCBI Taxonomy" id="29760"/>
    <lineage>
        <taxon>Eukaryota</taxon>
        <taxon>Viridiplantae</taxon>
        <taxon>Streptophyta</taxon>
        <taxon>Embryophyta</taxon>
        <taxon>Tracheophyta</taxon>
        <taxon>Spermatophyta</taxon>
        <taxon>Magnoliopsida</taxon>
        <taxon>eudicotyledons</taxon>
        <taxon>Gunneridae</taxon>
        <taxon>Pentapetalae</taxon>
        <taxon>rosids</taxon>
        <taxon>Vitales</taxon>
        <taxon>Vitaceae</taxon>
        <taxon>Viteae</taxon>
        <taxon>Vitis</taxon>
    </lineage>
</organism>
<dbReference type="EMBL" id="QGNW01000173">
    <property type="protein sequence ID" value="RVW88491.1"/>
    <property type="molecule type" value="Genomic_DNA"/>
</dbReference>
<evidence type="ECO:0000313" key="2">
    <source>
        <dbReference type="Proteomes" id="UP000288805"/>
    </source>
</evidence>